<dbReference type="EMBL" id="GGEC01003809">
    <property type="protein sequence ID" value="MBW84292.1"/>
    <property type="molecule type" value="Transcribed_RNA"/>
</dbReference>
<sequence>MLVEIFFKGIGRRMVRCDLHRLNFVIVVIAYHERFCDGQQRTHLTFQGCKLSRD</sequence>
<reference evidence="1" key="1">
    <citation type="submission" date="2018-02" db="EMBL/GenBank/DDBJ databases">
        <title>Rhizophora mucronata_Transcriptome.</title>
        <authorList>
            <person name="Meera S.P."/>
            <person name="Sreeshan A."/>
            <person name="Augustine A."/>
        </authorList>
    </citation>
    <scope>NUCLEOTIDE SEQUENCE</scope>
    <source>
        <tissue evidence="1">Leaf</tissue>
    </source>
</reference>
<proteinExistence type="predicted"/>
<accession>A0A2P2ISU0</accession>
<evidence type="ECO:0000313" key="1">
    <source>
        <dbReference type="EMBL" id="MBW84292.1"/>
    </source>
</evidence>
<organism evidence="1">
    <name type="scientific">Rhizophora mucronata</name>
    <name type="common">Asiatic mangrove</name>
    <dbReference type="NCBI Taxonomy" id="61149"/>
    <lineage>
        <taxon>Eukaryota</taxon>
        <taxon>Viridiplantae</taxon>
        <taxon>Streptophyta</taxon>
        <taxon>Embryophyta</taxon>
        <taxon>Tracheophyta</taxon>
        <taxon>Spermatophyta</taxon>
        <taxon>Magnoliopsida</taxon>
        <taxon>eudicotyledons</taxon>
        <taxon>Gunneridae</taxon>
        <taxon>Pentapetalae</taxon>
        <taxon>rosids</taxon>
        <taxon>fabids</taxon>
        <taxon>Malpighiales</taxon>
        <taxon>Rhizophoraceae</taxon>
        <taxon>Rhizophora</taxon>
    </lineage>
</organism>
<name>A0A2P2ISU0_RHIMU</name>
<protein>
    <submittedName>
        <fullName evidence="1">Uncharacterized protein</fullName>
    </submittedName>
</protein>
<dbReference type="AlphaFoldDB" id="A0A2P2ISU0"/>